<keyword evidence="1" id="KW-1133">Transmembrane helix</keyword>
<feature type="transmembrane region" description="Helical" evidence="1">
    <location>
        <begin position="20"/>
        <end position="38"/>
    </location>
</feature>
<proteinExistence type="predicted"/>
<feature type="transmembrane region" description="Helical" evidence="1">
    <location>
        <begin position="232"/>
        <end position="251"/>
    </location>
</feature>
<accession>A0ABW1KDI9</accession>
<feature type="transmembrane region" description="Helical" evidence="1">
    <location>
        <begin position="50"/>
        <end position="73"/>
    </location>
</feature>
<evidence type="ECO:0000256" key="1">
    <source>
        <dbReference type="SAM" id="Phobius"/>
    </source>
</evidence>
<keyword evidence="1" id="KW-0812">Transmembrane</keyword>
<organism evidence="2 3">
    <name type="scientific">Plantactinospora solaniradicis</name>
    <dbReference type="NCBI Taxonomy" id="1723736"/>
    <lineage>
        <taxon>Bacteria</taxon>
        <taxon>Bacillati</taxon>
        <taxon>Actinomycetota</taxon>
        <taxon>Actinomycetes</taxon>
        <taxon>Micromonosporales</taxon>
        <taxon>Micromonosporaceae</taxon>
        <taxon>Plantactinospora</taxon>
    </lineage>
</organism>
<keyword evidence="1" id="KW-0472">Membrane</keyword>
<evidence type="ECO:0000313" key="3">
    <source>
        <dbReference type="Proteomes" id="UP001596203"/>
    </source>
</evidence>
<evidence type="ECO:0000313" key="2">
    <source>
        <dbReference type="EMBL" id="MFC6019851.1"/>
    </source>
</evidence>
<sequence length="267" mass="28304">MDQDCDGLDWSPIASAPVHSAFAGVLAGLVFAGIVLLLSVRSDQVRRTNALVIFGSSFLVLAFDAFLFGVIAGERICARAWTETMHAAGLLGLGALGIFAGICWLIDTSDTTAGRMTRFYVITTYVIAIIVTYHVGATAVEYLESVAAYSDTPTWLAGVARAYGWLLLGCILLIALMLAVHRSRDIVHRRIANRFVTATAYAYVACVVVALYAAGGAAGSAEDWARVSATQLAWNTLTALVFPGIAVLAQISTLPSGRDASEPNGQR</sequence>
<evidence type="ECO:0008006" key="4">
    <source>
        <dbReference type="Google" id="ProtNLM"/>
    </source>
</evidence>
<feature type="transmembrane region" description="Helical" evidence="1">
    <location>
        <begin position="200"/>
        <end position="220"/>
    </location>
</feature>
<gene>
    <name evidence="2" type="ORF">ACFP2T_27065</name>
</gene>
<feature type="transmembrane region" description="Helical" evidence="1">
    <location>
        <begin position="119"/>
        <end position="142"/>
    </location>
</feature>
<feature type="transmembrane region" description="Helical" evidence="1">
    <location>
        <begin position="162"/>
        <end position="180"/>
    </location>
</feature>
<protein>
    <recommendedName>
        <fullName evidence="4">DUF998 domain-containing protein</fullName>
    </recommendedName>
</protein>
<dbReference type="Proteomes" id="UP001596203">
    <property type="component" value="Unassembled WGS sequence"/>
</dbReference>
<name>A0ABW1KDI9_9ACTN</name>
<dbReference type="EMBL" id="JBHSPR010000021">
    <property type="protein sequence ID" value="MFC6019851.1"/>
    <property type="molecule type" value="Genomic_DNA"/>
</dbReference>
<feature type="transmembrane region" description="Helical" evidence="1">
    <location>
        <begin position="85"/>
        <end position="107"/>
    </location>
</feature>
<comment type="caution">
    <text evidence="2">The sequence shown here is derived from an EMBL/GenBank/DDBJ whole genome shotgun (WGS) entry which is preliminary data.</text>
</comment>
<dbReference type="RefSeq" id="WP_377426291.1">
    <property type="nucleotide sequence ID" value="NZ_JBHSPR010000021.1"/>
</dbReference>
<keyword evidence="3" id="KW-1185">Reference proteome</keyword>
<reference evidence="3" key="1">
    <citation type="journal article" date="2019" name="Int. J. Syst. Evol. Microbiol.">
        <title>The Global Catalogue of Microorganisms (GCM) 10K type strain sequencing project: providing services to taxonomists for standard genome sequencing and annotation.</title>
        <authorList>
            <consortium name="The Broad Institute Genomics Platform"/>
            <consortium name="The Broad Institute Genome Sequencing Center for Infectious Disease"/>
            <person name="Wu L."/>
            <person name="Ma J."/>
        </authorList>
    </citation>
    <scope>NUCLEOTIDE SEQUENCE [LARGE SCALE GENOMIC DNA]</scope>
    <source>
        <strain evidence="3">ZS-35-S2</strain>
    </source>
</reference>